<proteinExistence type="predicted"/>
<accession>A0A915JFK2</accession>
<dbReference type="Proteomes" id="UP000887565">
    <property type="component" value="Unplaced"/>
</dbReference>
<dbReference type="AlphaFoldDB" id="A0A915JFK2"/>
<evidence type="ECO:0000313" key="1">
    <source>
        <dbReference type="Proteomes" id="UP000887565"/>
    </source>
</evidence>
<dbReference type="WBParaSite" id="nRc.2.0.1.t24601-RA">
    <property type="protein sequence ID" value="nRc.2.0.1.t24601-RA"/>
    <property type="gene ID" value="nRc.2.0.1.g24601"/>
</dbReference>
<organism evidence="1 2">
    <name type="scientific">Romanomermis culicivorax</name>
    <name type="common">Nematode worm</name>
    <dbReference type="NCBI Taxonomy" id="13658"/>
    <lineage>
        <taxon>Eukaryota</taxon>
        <taxon>Metazoa</taxon>
        <taxon>Ecdysozoa</taxon>
        <taxon>Nematoda</taxon>
        <taxon>Enoplea</taxon>
        <taxon>Dorylaimia</taxon>
        <taxon>Mermithida</taxon>
        <taxon>Mermithoidea</taxon>
        <taxon>Mermithidae</taxon>
        <taxon>Romanomermis</taxon>
    </lineage>
</organism>
<reference evidence="2" key="1">
    <citation type="submission" date="2022-11" db="UniProtKB">
        <authorList>
            <consortium name="WormBaseParasite"/>
        </authorList>
    </citation>
    <scope>IDENTIFICATION</scope>
</reference>
<name>A0A915JFK2_ROMCU</name>
<evidence type="ECO:0000313" key="2">
    <source>
        <dbReference type="WBParaSite" id="nRc.2.0.1.t24601-RA"/>
    </source>
</evidence>
<keyword evidence="1" id="KW-1185">Reference proteome</keyword>
<protein>
    <submittedName>
        <fullName evidence="2">Uncharacterized protein</fullName>
    </submittedName>
</protein>
<sequence>MYAESAKTITEDTRLFLRASTCTVQKRPAKFGTEQVFPVPNEYKQITARSQEFFSGDAGMGCGRMVRIPPGYGPLEAKMKAITINETWISEIIPLIIRRCVANNCEKDPSGMANVSDPEAILYEG</sequence>